<keyword evidence="2" id="KW-1185">Reference proteome</keyword>
<organism evidence="1 2">
    <name type="scientific">Novimethylophilus kurashikiensis</name>
    <dbReference type="NCBI Taxonomy" id="1825523"/>
    <lineage>
        <taxon>Bacteria</taxon>
        <taxon>Pseudomonadati</taxon>
        <taxon>Pseudomonadota</taxon>
        <taxon>Betaproteobacteria</taxon>
        <taxon>Nitrosomonadales</taxon>
        <taxon>Methylophilaceae</taxon>
        <taxon>Novimethylophilus</taxon>
    </lineage>
</organism>
<sequence>MTIRQTEAQFKAAYISQFLATYMAHRYEADCMSGHAGEPYKHQPIEDAAFLANEAWNQISEFVENSAPHAHTLCGVFAIPAK</sequence>
<dbReference type="AlphaFoldDB" id="A0A2R5FD02"/>
<dbReference type="Proteomes" id="UP000245081">
    <property type="component" value="Unassembled WGS sequence"/>
</dbReference>
<dbReference type="RefSeq" id="WP_109015706.1">
    <property type="nucleotide sequence ID" value="NZ_BDOQ01000008.1"/>
</dbReference>
<gene>
    <name evidence="1" type="ORF">NMK_2113</name>
</gene>
<comment type="caution">
    <text evidence="1">The sequence shown here is derived from an EMBL/GenBank/DDBJ whole genome shotgun (WGS) entry which is preliminary data.</text>
</comment>
<keyword evidence="1" id="KW-0489">Methyltransferase</keyword>
<protein>
    <submittedName>
        <fullName evidence="1">DNA methyltransferase</fullName>
    </submittedName>
</protein>
<keyword evidence="1" id="KW-0808">Transferase</keyword>
<reference evidence="1 2" key="1">
    <citation type="journal article" date="2018" name="Environ. Microbiol.">
        <title>Isolation and genomic characterization of Novimethylophilus kurashikiensis gen. nov. sp. nov., a new lanthanide-dependent methylotrophic species of Methylophilaceae.</title>
        <authorList>
            <person name="Lv H."/>
            <person name="Sahin N."/>
            <person name="Tani A."/>
        </authorList>
    </citation>
    <scope>NUCLEOTIDE SEQUENCE [LARGE SCALE GENOMIC DNA]</scope>
    <source>
        <strain evidence="1 2">La2-4</strain>
    </source>
</reference>
<dbReference type="EMBL" id="BDOQ01000008">
    <property type="protein sequence ID" value="GBG14514.1"/>
    <property type="molecule type" value="Genomic_DNA"/>
</dbReference>
<accession>A0A2R5FD02</accession>
<name>A0A2R5FD02_9PROT</name>
<evidence type="ECO:0000313" key="1">
    <source>
        <dbReference type="EMBL" id="GBG14514.1"/>
    </source>
</evidence>
<proteinExistence type="predicted"/>
<evidence type="ECO:0000313" key="2">
    <source>
        <dbReference type="Proteomes" id="UP000245081"/>
    </source>
</evidence>
<dbReference type="GO" id="GO:0008168">
    <property type="term" value="F:methyltransferase activity"/>
    <property type="evidence" value="ECO:0007669"/>
    <property type="project" value="UniProtKB-KW"/>
</dbReference>
<dbReference type="GO" id="GO:0032259">
    <property type="term" value="P:methylation"/>
    <property type="evidence" value="ECO:0007669"/>
    <property type="project" value="UniProtKB-KW"/>
</dbReference>